<comment type="subcellular location">
    <subcellularLocation>
        <location evidence="2">Cytoplasm</location>
        <location evidence="2">Cytosol</location>
    </subcellularLocation>
    <subcellularLocation>
        <location evidence="2">Nucleus</location>
    </subcellularLocation>
</comment>
<keyword evidence="3" id="KW-1185">Reference proteome</keyword>
<comment type="domain">
    <text evidence="2">Histidine-containing phosphotransfer domain (HPt) contains an active histidine that mediates the phosphotransfer.</text>
</comment>
<keyword evidence="2" id="KW-0932">Cytokinin signaling pathway</keyword>
<evidence type="ECO:0000256" key="1">
    <source>
        <dbReference type="ARBA" id="ARBA00023012"/>
    </source>
</evidence>
<comment type="function">
    <text evidence="2">Functions as a two-component phosphorelay mediators between cytokinin sensor histidine kinases and response regulators (B-type ARRs). Plays an important role in propagating cytokinin signal transduction.</text>
</comment>
<dbReference type="GeneID" id="103327078"/>
<evidence type="ECO:0000313" key="3">
    <source>
        <dbReference type="Proteomes" id="UP000694861"/>
    </source>
</evidence>
<dbReference type="InterPro" id="IPR045871">
    <property type="entry name" value="AHP1-5/YPD1"/>
</dbReference>
<dbReference type="Proteomes" id="UP000694861">
    <property type="component" value="Linkage group LG1"/>
</dbReference>
<dbReference type="PANTHER" id="PTHR28242">
    <property type="entry name" value="PHOSPHORELAY INTERMEDIATE PROTEIN YPD1"/>
    <property type="match status" value="1"/>
</dbReference>
<protein>
    <recommendedName>
        <fullName evidence="2">Histidine-containing phosphotransfer protein</fullName>
    </recommendedName>
</protein>
<dbReference type="SUPFAM" id="SSF47226">
    <property type="entry name" value="Histidine-containing phosphotransfer domain, HPT domain"/>
    <property type="match status" value="1"/>
</dbReference>
<reference evidence="4" key="2">
    <citation type="submission" date="2025-08" db="UniProtKB">
        <authorList>
            <consortium name="RefSeq"/>
        </authorList>
    </citation>
    <scope>IDENTIFICATION</scope>
</reference>
<name>A0ABM1LNI7_PRUMU</name>
<evidence type="ECO:0000313" key="4">
    <source>
        <dbReference type="RefSeq" id="XP_016648964.1"/>
    </source>
</evidence>
<dbReference type="Gene3D" id="1.20.120.160">
    <property type="entry name" value="HPT domain"/>
    <property type="match status" value="1"/>
</dbReference>
<dbReference type="RefSeq" id="XP_016648964.1">
    <property type="nucleotide sequence ID" value="XM_016793478.1"/>
</dbReference>
<accession>A0ABM1LNI7</accession>
<proteinExistence type="predicted"/>
<gene>
    <name evidence="4" type="primary">LOC103327078</name>
</gene>
<evidence type="ECO:0000256" key="2">
    <source>
        <dbReference type="RuleBase" id="RU369004"/>
    </source>
</evidence>
<reference evidence="3" key="1">
    <citation type="journal article" date="2012" name="Nat. Commun.">
        <title>The genome of Prunus mume.</title>
        <authorList>
            <person name="Zhang Q."/>
            <person name="Chen W."/>
            <person name="Sun L."/>
            <person name="Zhao F."/>
            <person name="Huang B."/>
            <person name="Yang W."/>
            <person name="Tao Y."/>
            <person name="Wang J."/>
            <person name="Yuan Z."/>
            <person name="Fan G."/>
            <person name="Xing Z."/>
            <person name="Han C."/>
            <person name="Pan H."/>
            <person name="Zhong X."/>
            <person name="Shi W."/>
            <person name="Liang X."/>
            <person name="Du D."/>
            <person name="Sun F."/>
            <person name="Xu Z."/>
            <person name="Hao R."/>
            <person name="Lv T."/>
            <person name="Lv Y."/>
            <person name="Zheng Z."/>
            <person name="Sun M."/>
            <person name="Luo L."/>
            <person name="Cai M."/>
            <person name="Gao Y."/>
            <person name="Wang J."/>
            <person name="Yin Y."/>
            <person name="Xu X."/>
            <person name="Cheng T."/>
            <person name="Wang J."/>
        </authorList>
    </citation>
    <scope>NUCLEOTIDE SEQUENCE [LARGE SCALE GENOMIC DNA]</scope>
</reference>
<keyword evidence="1 2" id="KW-0902">Two-component regulatory system</keyword>
<organism evidence="3 4">
    <name type="scientific">Prunus mume</name>
    <name type="common">Japanese apricot</name>
    <name type="synonym">Armeniaca mume</name>
    <dbReference type="NCBI Taxonomy" id="102107"/>
    <lineage>
        <taxon>Eukaryota</taxon>
        <taxon>Viridiplantae</taxon>
        <taxon>Streptophyta</taxon>
        <taxon>Embryophyta</taxon>
        <taxon>Tracheophyta</taxon>
        <taxon>Spermatophyta</taxon>
        <taxon>Magnoliopsida</taxon>
        <taxon>eudicotyledons</taxon>
        <taxon>Gunneridae</taxon>
        <taxon>Pentapetalae</taxon>
        <taxon>rosids</taxon>
        <taxon>fabids</taxon>
        <taxon>Rosales</taxon>
        <taxon>Rosaceae</taxon>
        <taxon>Amygdaloideae</taxon>
        <taxon>Amygdaleae</taxon>
        <taxon>Prunus</taxon>
    </lineage>
</organism>
<dbReference type="PANTHER" id="PTHR28242:SF7">
    <property type="entry name" value="HISTIDINE-CONTAINING PHOSPHOTRANSFER PROTEIN"/>
    <property type="match status" value="1"/>
</dbReference>
<sequence length="159" mass="18217">MLSELTSLSDLPDVDFSKLATLARSIEEKSSLVGAEHVRSACADLIQACERMHKQNFLRALGWIKNEFAHTRNKLDSFVQVLHNVDFAISPLTISLLDGEEDFQSRRQRSEVERACVQSNLLQECELHKDVCFLRIKVLNETLLLSLYLLHLFAWNAFL</sequence>
<dbReference type="InterPro" id="IPR036641">
    <property type="entry name" value="HPT_dom_sf"/>
</dbReference>